<dbReference type="GO" id="GO:0004519">
    <property type="term" value="F:endonuclease activity"/>
    <property type="evidence" value="ECO:0007669"/>
    <property type="project" value="InterPro"/>
</dbReference>
<sequence>MEDHILNRHKYGAGKPGKTEFPAHWSDADILRHVSDVATDPKST</sequence>
<dbReference type="Proteomes" id="UP000215158">
    <property type="component" value="Chromosome 2"/>
</dbReference>
<accession>A0A248VV29</accession>
<gene>
    <name evidence="2" type="ORF">CJU94_22730</name>
</gene>
<dbReference type="RefSeq" id="WP_095422750.1">
    <property type="nucleotide sequence ID" value="NZ_CP022990.1"/>
</dbReference>
<dbReference type="InterPro" id="IPR029501">
    <property type="entry name" value="EndoU_bac"/>
</dbReference>
<dbReference type="Pfam" id="PF14436">
    <property type="entry name" value="EndoU_bacteria"/>
    <property type="match status" value="1"/>
</dbReference>
<evidence type="ECO:0000313" key="3">
    <source>
        <dbReference type="Proteomes" id="UP000215158"/>
    </source>
</evidence>
<keyword evidence="3" id="KW-1185">Reference proteome</keyword>
<organism evidence="2 3">
    <name type="scientific">Paraburkholderia aromaticivorans</name>
    <dbReference type="NCBI Taxonomy" id="2026199"/>
    <lineage>
        <taxon>Bacteria</taxon>
        <taxon>Pseudomonadati</taxon>
        <taxon>Pseudomonadota</taxon>
        <taxon>Betaproteobacteria</taxon>
        <taxon>Burkholderiales</taxon>
        <taxon>Burkholderiaceae</taxon>
        <taxon>Paraburkholderia</taxon>
    </lineage>
</organism>
<dbReference type="KEGG" id="parb:CJU94_22730"/>
<dbReference type="EMBL" id="CP022990">
    <property type="protein sequence ID" value="ASW02894.1"/>
    <property type="molecule type" value="Genomic_DNA"/>
</dbReference>
<protein>
    <recommendedName>
        <fullName evidence="1">Bacterial EndoU nuclease domain-containing protein</fullName>
    </recommendedName>
</protein>
<feature type="domain" description="Bacterial EndoU nuclease" evidence="1">
    <location>
        <begin position="12"/>
        <end position="43"/>
    </location>
</feature>
<proteinExistence type="predicted"/>
<dbReference type="AlphaFoldDB" id="A0A248VV29"/>
<name>A0A248VV29_9BURK</name>
<evidence type="ECO:0000313" key="2">
    <source>
        <dbReference type="EMBL" id="ASW02894.1"/>
    </source>
</evidence>
<dbReference type="OrthoDB" id="5666689at2"/>
<evidence type="ECO:0000259" key="1">
    <source>
        <dbReference type="Pfam" id="PF14436"/>
    </source>
</evidence>
<reference evidence="2 3" key="1">
    <citation type="submission" date="2017-08" db="EMBL/GenBank/DDBJ databases">
        <title>Identification and genetic characteristics of simultaneous BTEX- and naphthalene-degrading Paraburkholderia sp. BN5 isolated from petroleum-contaminated soil.</title>
        <authorList>
            <person name="Lee Y."/>
            <person name="Jeon C.O."/>
        </authorList>
    </citation>
    <scope>NUCLEOTIDE SEQUENCE [LARGE SCALE GENOMIC DNA]</scope>
    <source>
        <strain evidence="2 3">BN5</strain>
    </source>
</reference>